<evidence type="ECO:0000313" key="1">
    <source>
        <dbReference type="EMBL" id="GAA3566195.1"/>
    </source>
</evidence>
<gene>
    <name evidence="1" type="ORF">GCM10022197_22570</name>
</gene>
<keyword evidence="2" id="KW-1185">Reference proteome</keyword>
<evidence type="ECO:0000313" key="2">
    <source>
        <dbReference type="Proteomes" id="UP001500767"/>
    </source>
</evidence>
<accession>A0ABP6XF17</accession>
<name>A0ABP6XF17_9ACTN</name>
<dbReference type="EMBL" id="BAAAYR010000002">
    <property type="protein sequence ID" value="GAA3566195.1"/>
    <property type="molecule type" value="Genomic_DNA"/>
</dbReference>
<dbReference type="InterPro" id="IPR017853">
    <property type="entry name" value="GH"/>
</dbReference>
<comment type="caution">
    <text evidence="1">The sequence shown here is derived from an EMBL/GenBank/DDBJ whole genome shotgun (WGS) entry which is preliminary data.</text>
</comment>
<proteinExistence type="predicted"/>
<dbReference type="SUPFAM" id="SSF51445">
    <property type="entry name" value="(Trans)glycosidases"/>
    <property type="match status" value="1"/>
</dbReference>
<reference evidence="2" key="1">
    <citation type="journal article" date="2019" name="Int. J. Syst. Evol. Microbiol.">
        <title>The Global Catalogue of Microorganisms (GCM) 10K type strain sequencing project: providing services to taxonomists for standard genome sequencing and annotation.</title>
        <authorList>
            <consortium name="The Broad Institute Genomics Platform"/>
            <consortium name="The Broad Institute Genome Sequencing Center for Infectious Disease"/>
            <person name="Wu L."/>
            <person name="Ma J."/>
        </authorList>
    </citation>
    <scope>NUCLEOTIDE SEQUENCE [LARGE SCALE GENOMIC DNA]</scope>
    <source>
        <strain evidence="2">JCM 16540</strain>
    </source>
</reference>
<organism evidence="1 2">
    <name type="scientific">Microlunatus spumicola</name>
    <dbReference type="NCBI Taxonomy" id="81499"/>
    <lineage>
        <taxon>Bacteria</taxon>
        <taxon>Bacillati</taxon>
        <taxon>Actinomycetota</taxon>
        <taxon>Actinomycetes</taxon>
        <taxon>Propionibacteriales</taxon>
        <taxon>Propionibacteriaceae</taxon>
        <taxon>Microlunatus</taxon>
    </lineage>
</organism>
<sequence>MRTEDVHGFNYDGSWGTSGLDLWQHHDHGRMAVEVARGKEYFPGWNVARWWLSHEAHQRDPARFLANFEAGLSLFERHGILVVPVLFNRWRDPVCDFGGVPLDHIVPHHSAWTGVDDLFADPDAGDPVAAPVQALFHRYLVDVVGSHVDDPRIWAWDLCNEPLMGRYVEDDDSPVRRAELTWLTWCQRVCKGLGAVQPLTIGNFASVKALELTEPISDVLGFHPYFMANGSGHNENTLTKPAFEAFLDACEAVAQRSGKQLYASETVWGARDDAAHVEVMRYTLGQLAARRIGFTVHALGHSLVADLHQDAYGPVGSPEWLHFVEADGSLRAGHEAFNEFAPR</sequence>
<protein>
    <recommendedName>
        <fullName evidence="3">Cellulase (Glycosyl hydrolase family 5)</fullName>
    </recommendedName>
</protein>
<dbReference type="Proteomes" id="UP001500767">
    <property type="component" value="Unassembled WGS sequence"/>
</dbReference>
<dbReference type="Gene3D" id="3.20.20.80">
    <property type="entry name" value="Glycosidases"/>
    <property type="match status" value="1"/>
</dbReference>
<evidence type="ECO:0008006" key="3">
    <source>
        <dbReference type="Google" id="ProtNLM"/>
    </source>
</evidence>
<dbReference type="RefSeq" id="WP_204910589.1">
    <property type="nucleotide sequence ID" value="NZ_BAAAYR010000002.1"/>
</dbReference>